<sequence>MPNVEARSNIEDYFIIFTYFGFQDVRFYVCCFFYTKLLIQLQLCGGLDKGKSPEPIPTVTLPPERAASPDASQAYCCQFNIFS</sequence>
<accession>U9U5D1</accession>
<organism evidence="1">
    <name type="scientific">Rhizophagus irregularis (strain DAOM 181602 / DAOM 197198 / MUCL 43194)</name>
    <name type="common">Arbuscular mycorrhizal fungus</name>
    <name type="synonym">Glomus intraradices</name>
    <dbReference type="NCBI Taxonomy" id="747089"/>
    <lineage>
        <taxon>Eukaryota</taxon>
        <taxon>Fungi</taxon>
        <taxon>Fungi incertae sedis</taxon>
        <taxon>Mucoromycota</taxon>
        <taxon>Glomeromycotina</taxon>
        <taxon>Glomeromycetes</taxon>
        <taxon>Glomerales</taxon>
        <taxon>Glomeraceae</taxon>
        <taxon>Rhizophagus</taxon>
    </lineage>
</organism>
<protein>
    <submittedName>
        <fullName evidence="1">Uncharacterized protein</fullName>
    </submittedName>
</protein>
<dbReference type="EMBL" id="KI282466">
    <property type="protein sequence ID" value="ESA14902.1"/>
    <property type="molecule type" value="Genomic_DNA"/>
</dbReference>
<name>U9U5D1_RHIID</name>
<evidence type="ECO:0000313" key="1">
    <source>
        <dbReference type="EMBL" id="ESA14902.1"/>
    </source>
</evidence>
<reference evidence="1" key="1">
    <citation type="submission" date="2013-07" db="EMBL/GenBank/DDBJ databases">
        <title>The genome of an arbuscular mycorrhizal fungus provides insights into the evolution of the oldest plant symbiosis.</title>
        <authorList>
            <consortium name="DOE Joint Genome Institute"/>
            <person name="Tisserant E."/>
            <person name="Malbreil M."/>
            <person name="Kuo A."/>
            <person name="Kohler A."/>
            <person name="Symeonidi A."/>
            <person name="Balestrini R."/>
            <person name="Charron P."/>
            <person name="Duensing N."/>
            <person name="Frei-dit-Frey N."/>
            <person name="Gianinazzi-Pearson V."/>
            <person name="Gilbert B."/>
            <person name="Handa Y."/>
            <person name="Hijri M."/>
            <person name="Kaul R."/>
            <person name="Kawaguchi M."/>
            <person name="Krajinski F."/>
            <person name="Lammers P."/>
            <person name="Lapierre D."/>
            <person name="Masclaux F.G."/>
            <person name="Murat C."/>
            <person name="Morin E."/>
            <person name="Ndikumana S."/>
            <person name="Pagni M."/>
            <person name="Petitpierre D."/>
            <person name="Requena N."/>
            <person name="Rosikiewicz P."/>
            <person name="Riley R."/>
            <person name="Saito K."/>
            <person name="San Clemente H."/>
            <person name="Shapiro H."/>
            <person name="van Tuinen D."/>
            <person name="Becard G."/>
            <person name="Bonfante P."/>
            <person name="Paszkowski U."/>
            <person name="Shachar-Hill Y."/>
            <person name="Young J.P."/>
            <person name="Sanders I.R."/>
            <person name="Henrissat B."/>
            <person name="Rensing S.A."/>
            <person name="Grigoriev I.V."/>
            <person name="Corradi N."/>
            <person name="Roux C."/>
            <person name="Martin F."/>
        </authorList>
    </citation>
    <scope>NUCLEOTIDE SEQUENCE</scope>
    <source>
        <strain evidence="1">DAOM 197198</strain>
    </source>
</reference>
<proteinExistence type="predicted"/>
<dbReference type="HOGENOM" id="CLU_2543741_0_0_1"/>
<gene>
    <name evidence="1" type="ORF">GLOINDRAFT_24458</name>
</gene>
<dbReference type="AlphaFoldDB" id="U9U5D1"/>